<gene>
    <name evidence="6 9" type="primary">map</name>
    <name evidence="9" type="ORF">OJ962_07480</name>
</gene>
<feature type="binding site" evidence="6">
    <location>
        <position position="201"/>
    </location>
    <ligand>
        <name>a divalent metal cation</name>
        <dbReference type="ChEBI" id="CHEBI:60240"/>
        <label>2</label>
        <note>catalytic</note>
    </ligand>
</feature>
<comment type="subunit">
    <text evidence="6">Monomer.</text>
</comment>
<comment type="catalytic activity">
    <reaction evidence="6 7">
        <text>Release of N-terminal amino acids, preferentially methionine, from peptides and arylamides.</text>
        <dbReference type="EC" id="3.4.11.18"/>
    </reaction>
</comment>
<dbReference type="PRINTS" id="PR00599">
    <property type="entry name" value="MAPEPTIDASE"/>
</dbReference>
<reference evidence="9" key="1">
    <citation type="submission" date="2022-10" db="EMBL/GenBank/DDBJ databases">
        <title>The WGS of Solirubrobacter sp. CPCC 204708.</title>
        <authorList>
            <person name="Jiang Z."/>
        </authorList>
    </citation>
    <scope>NUCLEOTIDE SEQUENCE</scope>
    <source>
        <strain evidence="9">CPCC 204708</strain>
    </source>
</reference>
<organism evidence="9 10">
    <name type="scientific">Solirubrobacter deserti</name>
    <dbReference type="NCBI Taxonomy" id="2282478"/>
    <lineage>
        <taxon>Bacteria</taxon>
        <taxon>Bacillati</taxon>
        <taxon>Actinomycetota</taxon>
        <taxon>Thermoleophilia</taxon>
        <taxon>Solirubrobacterales</taxon>
        <taxon>Solirubrobacteraceae</taxon>
        <taxon>Solirubrobacter</taxon>
    </lineage>
</organism>
<dbReference type="SUPFAM" id="SSF55920">
    <property type="entry name" value="Creatinase/aminopeptidase"/>
    <property type="match status" value="1"/>
</dbReference>
<comment type="cofactor">
    <cofactor evidence="6">
        <name>Co(2+)</name>
        <dbReference type="ChEBI" id="CHEBI:48828"/>
    </cofactor>
    <cofactor evidence="6">
        <name>Zn(2+)</name>
        <dbReference type="ChEBI" id="CHEBI:29105"/>
    </cofactor>
    <cofactor evidence="6">
        <name>Mn(2+)</name>
        <dbReference type="ChEBI" id="CHEBI:29035"/>
    </cofactor>
    <cofactor evidence="6">
        <name>Fe(2+)</name>
        <dbReference type="ChEBI" id="CHEBI:29033"/>
    </cofactor>
    <text evidence="6">Binds 2 divalent metal cations per subunit. Has a high-affinity and a low affinity metal-binding site. The true nature of the physiological cofactor is under debate. The enzyme is active with cobalt, zinc, manganese or divalent iron ions. Most likely, methionine aminopeptidases function as mononuclear Fe(2+)-metalloproteases under physiological conditions, and the catalytically relevant metal-binding site has been assigned to the histidine-containing high-affinity site.</text>
</comment>
<feature type="binding site" evidence="6">
    <location>
        <position position="105"/>
    </location>
    <ligand>
        <name>a divalent metal cation</name>
        <dbReference type="ChEBI" id="CHEBI:60240"/>
        <label>2</label>
        <note>catalytic</note>
    </ligand>
</feature>
<proteinExistence type="inferred from homology"/>
<dbReference type="InterPro" id="IPR000994">
    <property type="entry name" value="Pept_M24"/>
</dbReference>
<keyword evidence="10" id="KW-1185">Reference proteome</keyword>
<evidence type="ECO:0000313" key="10">
    <source>
        <dbReference type="Proteomes" id="UP001147700"/>
    </source>
</evidence>
<evidence type="ECO:0000256" key="4">
    <source>
        <dbReference type="ARBA" id="ARBA00022723"/>
    </source>
</evidence>
<feature type="binding site" evidence="6">
    <location>
        <position position="232"/>
    </location>
    <ligand>
        <name>a divalent metal cation</name>
        <dbReference type="ChEBI" id="CHEBI:60240"/>
        <label>1</label>
    </ligand>
</feature>
<name>A0ABT4RFL5_9ACTN</name>
<feature type="domain" description="Peptidase M24" evidence="8">
    <location>
        <begin position="12"/>
        <end position="238"/>
    </location>
</feature>
<evidence type="ECO:0000256" key="7">
    <source>
        <dbReference type="RuleBase" id="RU003653"/>
    </source>
</evidence>
<dbReference type="InterPro" id="IPR002467">
    <property type="entry name" value="Pept_M24A_MAP1"/>
</dbReference>
<feature type="binding site" evidence="6">
    <location>
        <position position="175"/>
    </location>
    <ligand>
        <name>substrate</name>
    </ligand>
</feature>
<keyword evidence="4 6" id="KW-0479">Metal-binding</keyword>
<dbReference type="InterPro" id="IPR001714">
    <property type="entry name" value="Pept_M24_MAP"/>
</dbReference>
<feature type="binding site" evidence="6">
    <location>
        <position position="168"/>
    </location>
    <ligand>
        <name>a divalent metal cation</name>
        <dbReference type="ChEBI" id="CHEBI:60240"/>
        <label>2</label>
        <note>catalytic</note>
    </ligand>
</feature>
<keyword evidence="3 6" id="KW-0645">Protease</keyword>
<evidence type="ECO:0000256" key="2">
    <source>
        <dbReference type="ARBA" id="ARBA00022438"/>
    </source>
</evidence>
<dbReference type="EC" id="3.4.11.18" evidence="6 7"/>
<dbReference type="Pfam" id="PF00557">
    <property type="entry name" value="Peptidase_M24"/>
    <property type="match status" value="1"/>
</dbReference>
<evidence type="ECO:0000256" key="6">
    <source>
        <dbReference type="HAMAP-Rule" id="MF_01974"/>
    </source>
</evidence>
<dbReference type="CDD" id="cd01086">
    <property type="entry name" value="MetAP1"/>
    <property type="match status" value="1"/>
</dbReference>
<feature type="binding site" evidence="6">
    <location>
        <position position="94"/>
    </location>
    <ligand>
        <name>a divalent metal cation</name>
        <dbReference type="ChEBI" id="CHEBI:60240"/>
        <label>1</label>
    </ligand>
</feature>
<dbReference type="Proteomes" id="UP001147700">
    <property type="component" value="Unassembled WGS sequence"/>
</dbReference>
<accession>A0ABT4RFL5</accession>
<dbReference type="PANTHER" id="PTHR43330">
    <property type="entry name" value="METHIONINE AMINOPEPTIDASE"/>
    <property type="match status" value="1"/>
</dbReference>
<protein>
    <recommendedName>
        <fullName evidence="6 7">Methionine aminopeptidase</fullName>
        <shortName evidence="6">MAP</shortName>
        <shortName evidence="6">MetAP</shortName>
        <ecNumber evidence="6 7">3.4.11.18</ecNumber>
    </recommendedName>
    <alternativeName>
        <fullName evidence="6">Peptidase M</fullName>
    </alternativeName>
</protein>
<feature type="binding site" evidence="6">
    <location>
        <position position="232"/>
    </location>
    <ligand>
        <name>a divalent metal cation</name>
        <dbReference type="ChEBI" id="CHEBI:60240"/>
        <label>2</label>
        <note>catalytic</note>
    </ligand>
</feature>
<evidence type="ECO:0000256" key="3">
    <source>
        <dbReference type="ARBA" id="ARBA00022670"/>
    </source>
</evidence>
<dbReference type="RefSeq" id="WP_202955669.1">
    <property type="nucleotide sequence ID" value="NZ_JAPCID010000009.1"/>
</dbReference>
<dbReference type="NCBIfam" id="TIGR00500">
    <property type="entry name" value="met_pdase_I"/>
    <property type="match status" value="1"/>
</dbReference>
<comment type="similarity">
    <text evidence="6">Belongs to the peptidase M24A family. Methionine aminopeptidase type 1 subfamily.</text>
</comment>
<dbReference type="Gene3D" id="3.90.230.10">
    <property type="entry name" value="Creatinase/methionine aminopeptidase superfamily"/>
    <property type="match status" value="1"/>
</dbReference>
<sequence length="261" mass="27457">MIIKKSPAEIDQMAAAGEILVRTMDLLAGKIRPGVTTAELDAAAEKYIRSQGATPAFKGYRGFPGSTCLSPNDMVVHGIPGKFKLSRGDILSVDIGVIKDGWVADAARTFPVGEVSAVAAKLLDVTEGSLFAAVEQCRPGNRLGDVSHAVQEFVEAQGLSIVRSLVGHGIGRDMHEEPQIPNYGPAGKGPVLEEGMVLAVEPMVNAGRHMVRMGDDGWSIFSQDGSLAAHFEFTIAVTADGPRILTPWHHPEAAASAPAAA</sequence>
<dbReference type="EMBL" id="JAPCID010000009">
    <property type="protein sequence ID" value="MDA0137329.1"/>
    <property type="molecule type" value="Genomic_DNA"/>
</dbReference>
<keyword evidence="2 6" id="KW-0031">Aminopeptidase</keyword>
<dbReference type="GO" id="GO:0004239">
    <property type="term" value="F:initiator methionyl aminopeptidase activity"/>
    <property type="evidence" value="ECO:0007669"/>
    <property type="project" value="UniProtKB-EC"/>
</dbReference>
<comment type="caution">
    <text evidence="9">The sequence shown here is derived from an EMBL/GenBank/DDBJ whole genome shotgun (WGS) entry which is preliminary data.</text>
</comment>
<dbReference type="HAMAP" id="MF_01974">
    <property type="entry name" value="MetAP_1"/>
    <property type="match status" value="1"/>
</dbReference>
<comment type="function">
    <text evidence="1 6">Removes the N-terminal methionine from nascent proteins. The N-terminal methionine is often cleaved when the second residue in the primary sequence is small and uncharged (Met-Ala-, Cys, Gly, Pro, Ser, Thr, or Val). Requires deformylation of the N(alpha)-formylated initiator methionine before it can be hydrolyzed.</text>
</comment>
<feature type="binding site" evidence="6">
    <location>
        <position position="77"/>
    </location>
    <ligand>
        <name>substrate</name>
    </ligand>
</feature>
<evidence type="ECO:0000256" key="1">
    <source>
        <dbReference type="ARBA" id="ARBA00002521"/>
    </source>
</evidence>
<dbReference type="PANTHER" id="PTHR43330:SF27">
    <property type="entry name" value="METHIONINE AMINOPEPTIDASE"/>
    <property type="match status" value="1"/>
</dbReference>
<dbReference type="InterPro" id="IPR036005">
    <property type="entry name" value="Creatinase/aminopeptidase-like"/>
</dbReference>
<evidence type="ECO:0000259" key="8">
    <source>
        <dbReference type="Pfam" id="PF00557"/>
    </source>
</evidence>
<feature type="binding site" evidence="6">
    <location>
        <position position="105"/>
    </location>
    <ligand>
        <name>a divalent metal cation</name>
        <dbReference type="ChEBI" id="CHEBI:60240"/>
        <label>1</label>
    </ligand>
</feature>
<keyword evidence="5 6" id="KW-0378">Hydrolase</keyword>
<evidence type="ECO:0000256" key="5">
    <source>
        <dbReference type="ARBA" id="ARBA00022801"/>
    </source>
</evidence>
<evidence type="ECO:0000313" key="9">
    <source>
        <dbReference type="EMBL" id="MDA0137329.1"/>
    </source>
</evidence>